<dbReference type="RefSeq" id="WP_156723117.1">
    <property type="nucleotide sequence ID" value="NZ_CACRSX010000018.1"/>
</dbReference>
<organism evidence="1">
    <name type="scientific">Anaerostipes hadrus</name>
    <dbReference type="NCBI Taxonomy" id="649756"/>
    <lineage>
        <taxon>Bacteria</taxon>
        <taxon>Bacillati</taxon>
        <taxon>Bacillota</taxon>
        <taxon>Clostridia</taxon>
        <taxon>Lachnospirales</taxon>
        <taxon>Lachnospiraceae</taxon>
        <taxon>Anaerostipes</taxon>
    </lineage>
</organism>
<accession>A0A6N2SHB3</accession>
<reference evidence="1" key="1">
    <citation type="submission" date="2019-11" db="EMBL/GenBank/DDBJ databases">
        <authorList>
            <person name="Feng L."/>
        </authorList>
    </citation>
    <scope>NUCLEOTIDE SEQUENCE</scope>
    <source>
        <strain evidence="1">AhadrusLFYP4</strain>
    </source>
</reference>
<gene>
    <name evidence="1" type="ORF">AHLFYP4_00873</name>
</gene>
<protein>
    <submittedName>
        <fullName evidence="1">Uncharacterized protein</fullName>
    </submittedName>
</protein>
<sequence length="132" mass="15850">MITHDIHLTPMIFDADSSFYYTYFKINSLKDWELLKKVYDIHPLKMQVTNFPEIIIAESWFDLEDADICKDEEVFKKFELNLDEMRWEKISVMQQSTIDYWESLGYKINLEKKEEAVSNQNITYATLRVVHP</sequence>
<dbReference type="EMBL" id="CACRSX010000018">
    <property type="protein sequence ID" value="VYS91110.1"/>
    <property type="molecule type" value="Genomic_DNA"/>
</dbReference>
<proteinExistence type="predicted"/>
<evidence type="ECO:0000313" key="1">
    <source>
        <dbReference type="EMBL" id="VYS91110.1"/>
    </source>
</evidence>
<dbReference type="AlphaFoldDB" id="A0A6N2SHB3"/>
<name>A0A6N2SHB3_ANAHA</name>